<reference evidence="1 2" key="1">
    <citation type="submission" date="2017-11" db="EMBL/GenBank/DDBJ databases">
        <title>Complete genome of Rhizobium leguminosarum Norway, an ineffective micro-symbiont.</title>
        <authorList>
            <person name="Hoffrichter A."/>
            <person name="Liang J."/>
            <person name="Brachmann A."/>
            <person name="Marin M."/>
        </authorList>
    </citation>
    <scope>NUCLEOTIDE SEQUENCE [LARGE SCALE GENOMIC DNA]</scope>
    <source>
        <strain evidence="1 2">Norway</strain>
    </source>
</reference>
<dbReference type="AlphaFoldDB" id="A0A2K9YZF4"/>
<name>A0A2K9YZF4_RHILE</name>
<dbReference type="EMBL" id="CP025012">
    <property type="protein sequence ID" value="AUW41340.1"/>
    <property type="molecule type" value="Genomic_DNA"/>
</dbReference>
<accession>A0A2K9YZF4</accession>
<gene>
    <name evidence="1" type="ORF">CUJ84_Chr000940</name>
</gene>
<dbReference type="Proteomes" id="UP000238523">
    <property type="component" value="Chromosome"/>
</dbReference>
<evidence type="ECO:0000313" key="1">
    <source>
        <dbReference type="EMBL" id="AUW41340.1"/>
    </source>
</evidence>
<proteinExistence type="predicted"/>
<organism evidence="1 2">
    <name type="scientific">Rhizobium leguminosarum</name>
    <dbReference type="NCBI Taxonomy" id="384"/>
    <lineage>
        <taxon>Bacteria</taxon>
        <taxon>Pseudomonadati</taxon>
        <taxon>Pseudomonadota</taxon>
        <taxon>Alphaproteobacteria</taxon>
        <taxon>Hyphomicrobiales</taxon>
        <taxon>Rhizobiaceae</taxon>
        <taxon>Rhizobium/Agrobacterium group</taxon>
        <taxon>Rhizobium</taxon>
    </lineage>
</organism>
<sequence>MRNGFKNDTCAVAILNIGGVPGMAFGASDHPGASFGVLIRDGEPTCMRAWLAAIYPKNGIMLCISDIYSHRTRCDRVLAIEVSSRHRPTALPQNDAWHRSRRQ</sequence>
<protein>
    <submittedName>
        <fullName evidence="1">Uncharacterized protein</fullName>
    </submittedName>
</protein>
<evidence type="ECO:0000313" key="2">
    <source>
        <dbReference type="Proteomes" id="UP000238523"/>
    </source>
</evidence>